<sequence length="90" mass="10686">MKEDELLTVLQTRIGLKITNLRKEKGYTSHEDFAHEHNIPRMQYWRIEKGKTNLTLRTLTKILLIHGLTVEQFFTDLPKEPRKTPRATKE</sequence>
<gene>
    <name evidence="2" type="ORF">KK062_23920</name>
</gene>
<dbReference type="GO" id="GO:0003677">
    <property type="term" value="F:DNA binding"/>
    <property type="evidence" value="ECO:0007669"/>
    <property type="project" value="InterPro"/>
</dbReference>
<dbReference type="InterPro" id="IPR001387">
    <property type="entry name" value="Cro/C1-type_HTH"/>
</dbReference>
<dbReference type="SUPFAM" id="SSF47413">
    <property type="entry name" value="lambda repressor-like DNA-binding domains"/>
    <property type="match status" value="1"/>
</dbReference>
<keyword evidence="3" id="KW-1185">Reference proteome</keyword>
<feature type="domain" description="HTH cro/C1-type" evidence="1">
    <location>
        <begin position="18"/>
        <end position="73"/>
    </location>
</feature>
<dbReference type="SMART" id="SM00530">
    <property type="entry name" value="HTH_XRE"/>
    <property type="match status" value="1"/>
</dbReference>
<evidence type="ECO:0000313" key="3">
    <source>
        <dbReference type="Proteomes" id="UP001319080"/>
    </source>
</evidence>
<dbReference type="AlphaFoldDB" id="A0AAP2GS40"/>
<dbReference type="PROSITE" id="PS50943">
    <property type="entry name" value="HTH_CROC1"/>
    <property type="match status" value="1"/>
</dbReference>
<accession>A0AAP2GS40</accession>
<proteinExistence type="predicted"/>
<dbReference type="RefSeq" id="WP_254086900.1">
    <property type="nucleotide sequence ID" value="NZ_JAHESE010000031.1"/>
</dbReference>
<organism evidence="2 3">
    <name type="scientific">Dawidia cretensis</name>
    <dbReference type="NCBI Taxonomy" id="2782350"/>
    <lineage>
        <taxon>Bacteria</taxon>
        <taxon>Pseudomonadati</taxon>
        <taxon>Bacteroidota</taxon>
        <taxon>Cytophagia</taxon>
        <taxon>Cytophagales</taxon>
        <taxon>Chryseotaleaceae</taxon>
        <taxon>Dawidia</taxon>
    </lineage>
</organism>
<dbReference type="CDD" id="cd00093">
    <property type="entry name" value="HTH_XRE"/>
    <property type="match status" value="1"/>
</dbReference>
<reference evidence="2 3" key="1">
    <citation type="submission" date="2021-05" db="EMBL/GenBank/DDBJ databases">
        <title>A Polyphasic approach of four new species of the genus Ohtaekwangia: Ohtaekwangia histidinii sp. nov., Ohtaekwangia cretensis sp. nov., Ohtaekwangia indiensis sp. nov., Ohtaekwangia reichenbachii sp. nov. from diverse environment.</title>
        <authorList>
            <person name="Octaviana S."/>
        </authorList>
    </citation>
    <scope>NUCLEOTIDE SEQUENCE [LARGE SCALE GENOMIC DNA]</scope>
    <source>
        <strain evidence="2 3">PWU5</strain>
    </source>
</reference>
<dbReference type="EMBL" id="JAHESE010000031">
    <property type="protein sequence ID" value="MBT1711311.1"/>
    <property type="molecule type" value="Genomic_DNA"/>
</dbReference>
<protein>
    <submittedName>
        <fullName evidence="2">Helix-turn-helix domain-containing protein</fullName>
    </submittedName>
</protein>
<dbReference type="Pfam" id="PF01381">
    <property type="entry name" value="HTH_3"/>
    <property type="match status" value="1"/>
</dbReference>
<comment type="caution">
    <text evidence="2">The sequence shown here is derived from an EMBL/GenBank/DDBJ whole genome shotgun (WGS) entry which is preliminary data.</text>
</comment>
<evidence type="ECO:0000313" key="2">
    <source>
        <dbReference type="EMBL" id="MBT1711311.1"/>
    </source>
</evidence>
<name>A0AAP2GS40_9BACT</name>
<dbReference type="Gene3D" id="1.10.260.40">
    <property type="entry name" value="lambda repressor-like DNA-binding domains"/>
    <property type="match status" value="1"/>
</dbReference>
<evidence type="ECO:0000259" key="1">
    <source>
        <dbReference type="PROSITE" id="PS50943"/>
    </source>
</evidence>
<dbReference type="Proteomes" id="UP001319080">
    <property type="component" value="Unassembled WGS sequence"/>
</dbReference>
<dbReference type="InterPro" id="IPR010982">
    <property type="entry name" value="Lambda_DNA-bd_dom_sf"/>
</dbReference>